<feature type="disulfide bond" evidence="19">
    <location>
        <begin position="667"/>
        <end position="679"/>
    </location>
</feature>
<dbReference type="InterPro" id="IPR002172">
    <property type="entry name" value="LDrepeatLR_classA_rpt"/>
</dbReference>
<evidence type="ECO:0000256" key="13">
    <source>
        <dbReference type="ARBA" id="ARBA00023157"/>
    </source>
</evidence>
<feature type="transmembrane region" description="Helical" evidence="22">
    <location>
        <begin position="260"/>
        <end position="282"/>
    </location>
</feature>
<comment type="subunit">
    <text evidence="16">Forms a heterodimer with SERPINA5.</text>
</comment>
<dbReference type="Pfam" id="PF01390">
    <property type="entry name" value="SEA"/>
    <property type="match status" value="1"/>
</dbReference>
<dbReference type="Gene3D" id="2.60.120.290">
    <property type="entry name" value="Spermadhesin, CUB domain"/>
    <property type="match status" value="2"/>
</dbReference>
<dbReference type="InterPro" id="IPR018114">
    <property type="entry name" value="TRYPSIN_HIS"/>
</dbReference>
<keyword evidence="8 20" id="KW-0720">Serine protease</keyword>
<dbReference type="InterPro" id="IPR036872">
    <property type="entry name" value="CH_dom_sf"/>
</dbReference>
<feature type="region of interest" description="Disordered" evidence="21">
    <location>
        <begin position="225"/>
        <end position="244"/>
    </location>
</feature>
<reference evidence="27" key="1">
    <citation type="submission" date="2019-10" db="EMBL/GenBank/DDBJ databases">
        <title>The sequence and de novo assembly of the wild yak genome.</title>
        <authorList>
            <person name="Liu Y."/>
        </authorList>
    </citation>
    <scope>NUCLEOTIDE SEQUENCE [LARGE SCALE GENOMIC DNA]</scope>
    <source>
        <strain evidence="27">WY2019</strain>
    </source>
</reference>
<evidence type="ECO:0000313" key="27">
    <source>
        <dbReference type="EMBL" id="MXQ81195.1"/>
    </source>
</evidence>
<keyword evidence="10 22" id="KW-1133">Transmembrane helix</keyword>
<keyword evidence="9" id="KW-0735">Signal-anchor</keyword>
<evidence type="ECO:0000256" key="3">
    <source>
        <dbReference type="ARBA" id="ARBA00022475"/>
    </source>
</evidence>
<dbReference type="CDD" id="cd00190">
    <property type="entry name" value="Tryp_SPc"/>
    <property type="match status" value="1"/>
</dbReference>
<feature type="compositionally biased region" description="Basic residues" evidence="21">
    <location>
        <begin position="229"/>
        <end position="244"/>
    </location>
</feature>
<dbReference type="SUPFAM" id="SSF82671">
    <property type="entry name" value="SEA domain"/>
    <property type="match status" value="1"/>
</dbReference>
<dbReference type="PRINTS" id="PR00890">
    <property type="entry name" value="TRANSGELIN"/>
</dbReference>
<evidence type="ECO:0000313" key="28">
    <source>
        <dbReference type="Proteomes" id="UP000322234"/>
    </source>
</evidence>
<sequence length="1457" mass="163234">MANRGPSYGLSREVQEKIEQKYDADLENKLVDWIILQCAEDIEHPPPGRAHFQKWLMDGTVLCKLINSLYPPGQEPIPKISESKMAFKQMEQISQFLKAAEIYGVRTTDIFQTVDLWEGKDMAAVQRTLMALGSVAVTKDDGCYRGEPSWFHRKAQQNRRGFSEEQLRQGQNVIGLQMGSNKGASQAGMTGDFADRADHFIQEASNMELSCRNISNISVQVVSAPGKLPGRRPPRKPIARAKPKKQLKKKAPFWNVQNKIILFTVFLFILAVIAWTLLWLYIGKTESRDAFYFAGMFRITNIEFLPEYRQKESREFLSVARTVQQVINLVYTTSAFSKFYKQSVVADVSSNNKGGLLVHFWLVFVMPHAKGHIFCEDCVAAILKDSIQTSIINRTSVGSLQGLAVDMDSVVLNAGLRSDYSSTIGSNKGCSQDFYADHLSLRYPLEISTTSGRLMCHFKLVATVGHLIRLSIESVQIEADNCVTDSLTIYDSLLPIRSTILYRICEPARTLKSFVSTNNLMLVTFKSPQVWRLSGIRAYFEVIPEQKCENTVLVKEITGFEGKISSPYYPSYYPPKCKCTWKFQSPLSTLGIALKFHNYSITKKSMKGCDHGWWEINEHTYCGSYMDHQTIFRVPSPLVHIQLQCSSRLSDKPLLVEYGSYNISQPCPVGSFRCSSGVCVPQAQRCDGVNDCFDESDELFCVTLKPACNASSFGQHSPLICDGFQDCEDGQDEQNCTHSIPCNDRTFKCGNDVCIRKQNAKCDGNVDCPDGTDEDGCRCSSSSPTLHRIIGGTDTQEGGWPWQVSLHFVGSAYCGASVISREWLLSAAHCFHGSRLSDPTPWTAHLGMNVQGNAKFISPVRRIVVHEYYNSQTFDYDIALLQLSVAWPETLKQLIQPICIPPAGQKVRSGEKCWVTGWGHRHEADNKGSPVLQQAEVELIDQTLCVSTYGIITSRMLCAGVMSGKKDACRGDSGGPLSCRRKSDGKWILTGIVSWGHGCGRPNFPGVYTRVSNFVPWIHKYVPSLLNADTAVFILRDQRALDSGMEENQCNVMNQASKMISRAQNSGTGFHRTSENLNVTAEEERAKGVITRIRYWEMKDGWHDLSDSSERVFKPHTLDYIKKNYLCKNTTLFESTFKEGEALLSNSFRILSLESDWQSEKSPQIEIATSIYILGQLAGDEEICSYQKSEQVTITLEKKLPVASPHDLKFGQEGLKKAVQEAEILRAGTQSVRKTELSLCGQFSFLMASAKVTMGEEVNKPSIQEVPADKESPWSSCNKKLIGKCKLWMVLASVFLSFILVIIISLCLTGALLPDLGNKNCILQHHTVLVDKQIPEECVSEEELPDMLEKRVTHVYSDSPALNRYFTSVEVMDFSGENATIIFRLHFRVPPEDDSFMKYVMSEEFVLGVLQQDFHDQNMAGCETLGLDPGSLCSYDKLSTSGRHSFDGKRENQNDEG</sequence>
<evidence type="ECO:0000256" key="14">
    <source>
        <dbReference type="ARBA" id="ARBA00023180"/>
    </source>
</evidence>
<keyword evidence="14" id="KW-0325">Glycoprotein</keyword>
<evidence type="ECO:0000256" key="8">
    <source>
        <dbReference type="ARBA" id="ARBA00022825"/>
    </source>
</evidence>
<dbReference type="InterPro" id="IPR009003">
    <property type="entry name" value="Peptidase_S1_PA"/>
</dbReference>
<dbReference type="Gene3D" id="2.40.10.10">
    <property type="entry name" value="Trypsin-like serine proteases"/>
    <property type="match status" value="2"/>
</dbReference>
<proteinExistence type="inferred from homology"/>
<evidence type="ECO:0000256" key="10">
    <source>
        <dbReference type="ARBA" id="ARBA00022989"/>
    </source>
</evidence>
<evidence type="ECO:0000256" key="19">
    <source>
        <dbReference type="PROSITE-ProRule" id="PRU00124"/>
    </source>
</evidence>
<evidence type="ECO:0000256" key="1">
    <source>
        <dbReference type="ARBA" id="ARBA00004401"/>
    </source>
</evidence>
<dbReference type="PANTHER" id="PTHR24252">
    <property type="entry name" value="ACROSIN-RELATED"/>
    <property type="match status" value="1"/>
</dbReference>
<dbReference type="InterPro" id="IPR003096">
    <property type="entry name" value="SM22_calponin"/>
</dbReference>
<feature type="disulfide bond" evidence="19">
    <location>
        <begin position="762"/>
        <end position="777"/>
    </location>
</feature>
<dbReference type="CDD" id="cd00041">
    <property type="entry name" value="CUB"/>
    <property type="match status" value="1"/>
</dbReference>
<dbReference type="PROSITE" id="PS51122">
    <property type="entry name" value="CALPONIN_2"/>
    <property type="match status" value="1"/>
</dbReference>
<dbReference type="PROSITE" id="PS50068">
    <property type="entry name" value="LDLRA_2"/>
    <property type="match status" value="2"/>
</dbReference>
<dbReference type="FunFam" id="4.10.400.10:FF:000065">
    <property type="entry name" value="Transmembrane protease serine 7"/>
    <property type="match status" value="1"/>
</dbReference>
<comment type="similarity">
    <text evidence="2">Belongs to the calponin family.</text>
</comment>
<dbReference type="PROSITE" id="PS50021">
    <property type="entry name" value="CH"/>
    <property type="match status" value="1"/>
</dbReference>
<comment type="subcellular location">
    <subcellularLocation>
        <location evidence="1">Cell membrane</location>
        <topology evidence="1">Single-pass type II membrane protein</topology>
    </subcellularLocation>
</comment>
<evidence type="ECO:0000256" key="7">
    <source>
        <dbReference type="ARBA" id="ARBA00022801"/>
    </source>
</evidence>
<dbReference type="FunFam" id="2.40.10.10:FF:000003">
    <property type="entry name" value="Transmembrane serine protease 3"/>
    <property type="match status" value="1"/>
</dbReference>
<evidence type="ECO:0000256" key="4">
    <source>
        <dbReference type="ARBA" id="ARBA00022670"/>
    </source>
</evidence>
<dbReference type="SUPFAM" id="SSF50494">
    <property type="entry name" value="Trypsin-like serine proteases"/>
    <property type="match status" value="1"/>
</dbReference>
<feature type="domain" description="Calponin-homology (CH)" evidence="24">
    <location>
        <begin position="24"/>
        <end position="136"/>
    </location>
</feature>
<dbReference type="FunFam" id="3.30.70.960:FF:000005">
    <property type="entry name" value="transmembrane protease serine 7"/>
    <property type="match status" value="1"/>
</dbReference>
<dbReference type="Gene3D" id="4.10.400.10">
    <property type="entry name" value="Low-density Lipoprotein Receptor"/>
    <property type="match status" value="2"/>
</dbReference>
<name>A0A6B0QUG2_9CETA</name>
<keyword evidence="3" id="KW-1003">Cell membrane</keyword>
<dbReference type="Pfam" id="PF00089">
    <property type="entry name" value="Trypsin"/>
    <property type="match status" value="1"/>
</dbReference>
<dbReference type="Pfam" id="PF00057">
    <property type="entry name" value="Ldl_recept_a"/>
    <property type="match status" value="2"/>
</dbReference>
<feature type="domain" description="SEA" evidence="25">
    <location>
        <begin position="289"/>
        <end position="417"/>
    </location>
</feature>
<evidence type="ECO:0000256" key="22">
    <source>
        <dbReference type="SAM" id="Phobius"/>
    </source>
</evidence>
<keyword evidence="4 20" id="KW-0645">Protease</keyword>
<keyword evidence="7 20" id="KW-0378">Hydrolase</keyword>
<dbReference type="Gene3D" id="1.10.418.10">
    <property type="entry name" value="Calponin-like domain"/>
    <property type="match status" value="1"/>
</dbReference>
<dbReference type="EMBL" id="VBQZ03000006">
    <property type="protein sequence ID" value="MXQ81195.1"/>
    <property type="molecule type" value="Genomic_DNA"/>
</dbReference>
<evidence type="ECO:0000256" key="6">
    <source>
        <dbReference type="ARBA" id="ARBA00022737"/>
    </source>
</evidence>
<dbReference type="Gene3D" id="3.30.70.960">
    <property type="entry name" value="SEA domain"/>
    <property type="match status" value="1"/>
</dbReference>
<dbReference type="FunFam" id="1.10.418.10:FF:000039">
    <property type="entry name" value="Transgelin"/>
    <property type="match status" value="1"/>
</dbReference>
<keyword evidence="5 22" id="KW-0812">Transmembrane</keyword>
<evidence type="ECO:0000256" key="9">
    <source>
        <dbReference type="ARBA" id="ARBA00022968"/>
    </source>
</evidence>
<keyword evidence="11 22" id="KW-0472">Membrane</keyword>
<dbReference type="InterPro" id="IPR000859">
    <property type="entry name" value="CUB_dom"/>
</dbReference>
<dbReference type="Gene3D" id="4.10.1220.10">
    <property type="entry name" value="EGF-type module"/>
    <property type="match status" value="1"/>
</dbReference>
<dbReference type="CDD" id="cd21281">
    <property type="entry name" value="CH_TAGLN3"/>
    <property type="match status" value="1"/>
</dbReference>
<feature type="transmembrane region" description="Helical" evidence="22">
    <location>
        <begin position="1287"/>
        <end position="1313"/>
    </location>
</feature>
<comment type="caution">
    <text evidence="19">Lacks conserved residue(s) required for the propagation of feature annotation.</text>
</comment>
<evidence type="ECO:0000256" key="18">
    <source>
        <dbReference type="ARBA" id="ARBA00077326"/>
    </source>
</evidence>
<dbReference type="Pfam" id="PF00431">
    <property type="entry name" value="CUB"/>
    <property type="match status" value="2"/>
</dbReference>
<dbReference type="InterPro" id="IPR043504">
    <property type="entry name" value="Peptidase_S1_PA_chymotrypsin"/>
</dbReference>
<protein>
    <recommendedName>
        <fullName evidence="17">Transmembrane protease serine 7</fullName>
    </recommendedName>
    <alternativeName>
        <fullName evidence="18">Matriptase-3</fullName>
    </alternativeName>
</protein>
<dbReference type="PROSITE" id="PS50240">
    <property type="entry name" value="TRYPSIN_DOM"/>
    <property type="match status" value="1"/>
</dbReference>
<dbReference type="PROSITE" id="PS01180">
    <property type="entry name" value="CUB"/>
    <property type="match status" value="2"/>
</dbReference>
<dbReference type="FunFam" id="2.60.120.290:FF:000033">
    <property type="entry name" value="Transmembrane protease serine 7"/>
    <property type="match status" value="1"/>
</dbReference>
<dbReference type="InterPro" id="IPR033116">
    <property type="entry name" value="TRYPSIN_SER"/>
</dbReference>
<dbReference type="SMART" id="SM00020">
    <property type="entry name" value="Tryp_SPc"/>
    <property type="match status" value="1"/>
</dbReference>
<feature type="disulfide bond" evidence="19">
    <location>
        <begin position="686"/>
        <end position="701"/>
    </location>
</feature>
<feature type="disulfide bond" evidence="19">
    <location>
        <begin position="742"/>
        <end position="754"/>
    </location>
</feature>
<dbReference type="InterPro" id="IPR001715">
    <property type="entry name" value="CH_dom"/>
</dbReference>
<dbReference type="InterPro" id="IPR036364">
    <property type="entry name" value="SEA_dom_sf"/>
</dbReference>
<dbReference type="GO" id="GO:0005886">
    <property type="term" value="C:plasma membrane"/>
    <property type="evidence" value="ECO:0007669"/>
    <property type="project" value="UniProtKB-SubCell"/>
</dbReference>
<dbReference type="SUPFAM" id="SSF47576">
    <property type="entry name" value="Calponin-homology domain, CH-domain"/>
    <property type="match status" value="1"/>
</dbReference>
<dbReference type="PROSITE" id="PS50024">
    <property type="entry name" value="SEA"/>
    <property type="match status" value="1"/>
</dbReference>
<dbReference type="InterPro" id="IPR000557">
    <property type="entry name" value="Calponin_repeat"/>
</dbReference>
<dbReference type="Pfam" id="PF00402">
    <property type="entry name" value="Calponin"/>
    <property type="match status" value="1"/>
</dbReference>
<dbReference type="FunFam" id="2.60.120.290:FF:000040">
    <property type="entry name" value="Transmembrane serine protease 7"/>
    <property type="match status" value="1"/>
</dbReference>
<feature type="domain" description="CUB" evidence="23">
    <location>
        <begin position="430"/>
        <end position="543"/>
    </location>
</feature>
<evidence type="ECO:0000256" key="17">
    <source>
        <dbReference type="ARBA" id="ARBA00071700"/>
    </source>
</evidence>
<dbReference type="PROSITE" id="PS00135">
    <property type="entry name" value="TRYPSIN_SER"/>
    <property type="match status" value="1"/>
</dbReference>
<evidence type="ECO:0000256" key="16">
    <source>
        <dbReference type="ARBA" id="ARBA00061779"/>
    </source>
</evidence>
<evidence type="ECO:0000256" key="15">
    <source>
        <dbReference type="ARBA" id="ARBA00057398"/>
    </source>
</evidence>
<dbReference type="GO" id="GO:0006508">
    <property type="term" value="P:proteolysis"/>
    <property type="evidence" value="ECO:0007669"/>
    <property type="project" value="UniProtKB-KW"/>
</dbReference>
<evidence type="ECO:0000259" key="25">
    <source>
        <dbReference type="PROSITE" id="PS50024"/>
    </source>
</evidence>
<dbReference type="SMART" id="SM00033">
    <property type="entry name" value="CH"/>
    <property type="match status" value="1"/>
</dbReference>
<evidence type="ECO:0000256" key="12">
    <source>
        <dbReference type="ARBA" id="ARBA00023145"/>
    </source>
</evidence>
<organism evidence="27 28">
    <name type="scientific">Bos mutus</name>
    <name type="common">wild yak</name>
    <dbReference type="NCBI Taxonomy" id="72004"/>
    <lineage>
        <taxon>Eukaryota</taxon>
        <taxon>Metazoa</taxon>
        <taxon>Chordata</taxon>
        <taxon>Craniata</taxon>
        <taxon>Vertebrata</taxon>
        <taxon>Euteleostomi</taxon>
        <taxon>Mammalia</taxon>
        <taxon>Eutheria</taxon>
        <taxon>Laurasiatheria</taxon>
        <taxon>Artiodactyla</taxon>
        <taxon>Ruminantia</taxon>
        <taxon>Pecora</taxon>
        <taxon>Bovidae</taxon>
        <taxon>Bovinae</taxon>
        <taxon>Bos</taxon>
    </lineage>
</organism>
<dbReference type="PANTHER" id="PTHR24252:SF12">
    <property type="entry name" value="TRANSMEMBRANE SERINE PROTEASE 7"/>
    <property type="match status" value="1"/>
</dbReference>
<dbReference type="InterPro" id="IPR036055">
    <property type="entry name" value="LDL_receptor-like_sf"/>
</dbReference>
<keyword evidence="28" id="KW-1185">Reference proteome</keyword>
<evidence type="ECO:0000256" key="20">
    <source>
        <dbReference type="RuleBase" id="RU363034"/>
    </source>
</evidence>
<evidence type="ECO:0000256" key="11">
    <source>
        <dbReference type="ARBA" id="ARBA00023136"/>
    </source>
</evidence>
<evidence type="ECO:0000256" key="21">
    <source>
        <dbReference type="SAM" id="MobiDB-lite"/>
    </source>
</evidence>
<dbReference type="Proteomes" id="UP000322234">
    <property type="component" value="Unassembled WGS sequence"/>
</dbReference>
<dbReference type="Pfam" id="PF00307">
    <property type="entry name" value="CH"/>
    <property type="match status" value="1"/>
</dbReference>
<comment type="caution">
    <text evidence="27">The sequence shown here is derived from an EMBL/GenBank/DDBJ whole genome shotgun (WGS) entry which is preliminary data.</text>
</comment>
<dbReference type="InterPro" id="IPR001254">
    <property type="entry name" value="Trypsin_dom"/>
</dbReference>
<dbReference type="SUPFAM" id="SSF49854">
    <property type="entry name" value="Spermadhesin, CUB domain"/>
    <property type="match status" value="2"/>
</dbReference>
<dbReference type="SMART" id="SM00192">
    <property type="entry name" value="LDLa"/>
    <property type="match status" value="3"/>
</dbReference>
<dbReference type="InterPro" id="IPR035914">
    <property type="entry name" value="Sperma_CUB_dom_sf"/>
</dbReference>
<dbReference type="SUPFAM" id="SSF57424">
    <property type="entry name" value="LDL receptor-like module"/>
    <property type="match status" value="2"/>
</dbReference>
<keyword evidence="6" id="KW-0677">Repeat</keyword>
<evidence type="ECO:0000256" key="2">
    <source>
        <dbReference type="ARBA" id="ARBA00009631"/>
    </source>
</evidence>
<evidence type="ECO:0000259" key="24">
    <source>
        <dbReference type="PROSITE" id="PS50021"/>
    </source>
</evidence>
<dbReference type="CDD" id="cd00112">
    <property type="entry name" value="LDLa"/>
    <property type="match status" value="2"/>
</dbReference>
<evidence type="ECO:0000256" key="5">
    <source>
        <dbReference type="ARBA" id="ARBA00022692"/>
    </source>
</evidence>
<dbReference type="PROSITE" id="PS00134">
    <property type="entry name" value="TRYPSIN_HIS"/>
    <property type="match status" value="1"/>
</dbReference>
<dbReference type="SMART" id="SM00042">
    <property type="entry name" value="CUB"/>
    <property type="match status" value="2"/>
</dbReference>
<accession>A0A6B0QUG2</accession>
<feature type="disulfide bond" evidence="19">
    <location>
        <begin position="674"/>
        <end position="692"/>
    </location>
</feature>
<feature type="domain" description="CUB" evidence="23">
    <location>
        <begin position="548"/>
        <end position="625"/>
    </location>
</feature>
<feature type="domain" description="Peptidase S1" evidence="26">
    <location>
        <begin position="789"/>
        <end position="1023"/>
    </location>
</feature>
<evidence type="ECO:0000259" key="23">
    <source>
        <dbReference type="PROSITE" id="PS01180"/>
    </source>
</evidence>
<evidence type="ECO:0000259" key="26">
    <source>
        <dbReference type="PROSITE" id="PS50240"/>
    </source>
</evidence>
<dbReference type="PRINTS" id="PR00888">
    <property type="entry name" value="SM22CALPONIN"/>
</dbReference>
<gene>
    <name evidence="27" type="ORF">E5288_WYG012701</name>
</gene>
<dbReference type="InterPro" id="IPR000082">
    <property type="entry name" value="SEA_dom"/>
</dbReference>
<dbReference type="GO" id="GO:0004252">
    <property type="term" value="F:serine-type endopeptidase activity"/>
    <property type="evidence" value="ECO:0007669"/>
    <property type="project" value="InterPro"/>
</dbReference>
<comment type="function">
    <text evidence="15">Serine protease which preferentially hydrolyzes peptides with Arg at the P1 position.</text>
</comment>
<keyword evidence="12" id="KW-0865">Zymogen</keyword>
<keyword evidence="13 19" id="KW-1015">Disulfide bond</keyword>